<keyword evidence="1" id="KW-0175">Coiled coil</keyword>
<organism evidence="4">
    <name type="scientific">uncultured Thermomicrobiales bacterium</name>
    <dbReference type="NCBI Taxonomy" id="1645740"/>
    <lineage>
        <taxon>Bacteria</taxon>
        <taxon>Pseudomonadati</taxon>
        <taxon>Thermomicrobiota</taxon>
        <taxon>Thermomicrobia</taxon>
        <taxon>Thermomicrobiales</taxon>
        <taxon>environmental samples</taxon>
    </lineage>
</organism>
<dbReference type="InterPro" id="IPR011335">
    <property type="entry name" value="Restrct_endonuc-II-like"/>
</dbReference>
<proteinExistence type="predicted"/>
<protein>
    <recommendedName>
        <fullName evidence="3">Putative restriction endonuclease domain-containing protein</fullName>
    </recommendedName>
</protein>
<sequence length="235" mass="26559">MASETRARSQLTARDPAWPPHDTEESVLGTDLHQAAITNLRWGINEAAQIGLAVGQHAPWRAYSQTALLGCRRPEGSLYRTYPDVFVHTRPLDRTRGSTVIATDGPPALIIEILSEATYEADLDLDRGKGWSYADAGVREYLTLDQTGCFAGEPLRAWRFADGRYQPWLPEADGRCHSATIGVAFALEDDELIVYTRDGRRMLREGEVEEERSRLRAEYEEEIARLRRLLDERSE</sequence>
<name>A0A6J4UQG3_9BACT</name>
<dbReference type="Gene3D" id="3.90.1570.10">
    <property type="entry name" value="tt1808, chain A"/>
    <property type="match status" value="1"/>
</dbReference>
<dbReference type="AlphaFoldDB" id="A0A6J4UQG3"/>
<dbReference type="InterPro" id="IPR012296">
    <property type="entry name" value="Nuclease_put_TT1808"/>
</dbReference>
<feature type="region of interest" description="Disordered" evidence="2">
    <location>
        <begin position="1"/>
        <end position="25"/>
    </location>
</feature>
<dbReference type="CDD" id="cd06260">
    <property type="entry name" value="DUF820-like"/>
    <property type="match status" value="1"/>
</dbReference>
<dbReference type="InterPro" id="IPR008538">
    <property type="entry name" value="Uma2"/>
</dbReference>
<feature type="domain" description="Putative restriction endonuclease" evidence="3">
    <location>
        <begin position="68"/>
        <end position="166"/>
    </location>
</feature>
<evidence type="ECO:0000256" key="1">
    <source>
        <dbReference type="SAM" id="Coils"/>
    </source>
</evidence>
<dbReference type="SUPFAM" id="SSF52980">
    <property type="entry name" value="Restriction endonuclease-like"/>
    <property type="match status" value="1"/>
</dbReference>
<dbReference type="PANTHER" id="PTHR33352:SF3">
    <property type="entry name" value="SLR1612 PROTEIN"/>
    <property type="match status" value="1"/>
</dbReference>
<evidence type="ECO:0000256" key="2">
    <source>
        <dbReference type="SAM" id="MobiDB-lite"/>
    </source>
</evidence>
<dbReference type="EMBL" id="CADCWN010000035">
    <property type="protein sequence ID" value="CAA9553663.1"/>
    <property type="molecule type" value="Genomic_DNA"/>
</dbReference>
<feature type="coiled-coil region" evidence="1">
    <location>
        <begin position="205"/>
        <end position="232"/>
    </location>
</feature>
<evidence type="ECO:0000259" key="3">
    <source>
        <dbReference type="Pfam" id="PF05685"/>
    </source>
</evidence>
<dbReference type="Pfam" id="PF05685">
    <property type="entry name" value="Uma2"/>
    <property type="match status" value="1"/>
</dbReference>
<reference evidence="4" key="1">
    <citation type="submission" date="2020-02" db="EMBL/GenBank/DDBJ databases">
        <authorList>
            <person name="Meier V. D."/>
        </authorList>
    </citation>
    <scope>NUCLEOTIDE SEQUENCE</scope>
    <source>
        <strain evidence="4">AVDCRST_MAG18</strain>
    </source>
</reference>
<accession>A0A6J4UQG3</accession>
<evidence type="ECO:0000313" key="4">
    <source>
        <dbReference type="EMBL" id="CAA9553663.1"/>
    </source>
</evidence>
<gene>
    <name evidence="4" type="ORF">AVDCRST_MAG18-519</name>
</gene>
<dbReference type="PANTHER" id="PTHR33352">
    <property type="entry name" value="SLR1095 PROTEIN"/>
    <property type="match status" value="1"/>
</dbReference>